<accession>A0A9X3A6J9</accession>
<sequence length="171" mass="18305">MSLLQRLFTPKPDPRESLRPLWHAIVAEARRPAWYADDGVADTVAGRFDMVSAVLAVVLVRMEDAGTMTDETVLLTELFVHDMDGQLREFGVGDVVVGKHVGKLVGAMGGRLGAYRAGLAGDQAALETAVGRNVSFREGGDPARVARRLRALSDRLAALPDDQLLAGDLAA</sequence>
<feature type="domain" description="Ubiquinol-cytochrome c chaperone" evidence="2">
    <location>
        <begin position="39"/>
        <end position="169"/>
    </location>
</feature>
<evidence type="ECO:0000259" key="2">
    <source>
        <dbReference type="Pfam" id="PF03981"/>
    </source>
</evidence>
<gene>
    <name evidence="3" type="ORF">N0B51_00255</name>
</gene>
<keyword evidence="4" id="KW-1185">Reference proteome</keyword>
<reference evidence="3" key="1">
    <citation type="submission" date="2022-09" db="EMBL/GenBank/DDBJ databases">
        <title>The genome sequence of Tsuneonella sp. YG55.</title>
        <authorList>
            <person name="Liu Y."/>
        </authorList>
    </citation>
    <scope>NUCLEOTIDE SEQUENCE</scope>
    <source>
        <strain evidence="3">YG55</strain>
    </source>
</reference>
<name>A0A9X3A6J9_9SPHN</name>
<organism evidence="3 4">
    <name type="scientific">Tsuneonella litorea</name>
    <dbReference type="NCBI Taxonomy" id="2976475"/>
    <lineage>
        <taxon>Bacteria</taxon>
        <taxon>Pseudomonadati</taxon>
        <taxon>Pseudomonadota</taxon>
        <taxon>Alphaproteobacteria</taxon>
        <taxon>Sphingomonadales</taxon>
        <taxon>Erythrobacteraceae</taxon>
        <taxon>Tsuneonella</taxon>
    </lineage>
</organism>
<dbReference type="RefSeq" id="WP_259960169.1">
    <property type="nucleotide sequence ID" value="NZ_JAOAMV010000001.1"/>
</dbReference>
<dbReference type="Proteomes" id="UP001142648">
    <property type="component" value="Unassembled WGS sequence"/>
</dbReference>
<comment type="similarity">
    <text evidence="1">Belongs to the UPF0174 family.</text>
</comment>
<proteinExistence type="inferred from homology"/>
<dbReference type="Pfam" id="PF03981">
    <property type="entry name" value="Ubiq_cyt_C_chap"/>
    <property type="match status" value="1"/>
</dbReference>
<evidence type="ECO:0000313" key="3">
    <source>
        <dbReference type="EMBL" id="MCT2557401.1"/>
    </source>
</evidence>
<dbReference type="AlphaFoldDB" id="A0A9X3A6J9"/>
<evidence type="ECO:0000313" key="4">
    <source>
        <dbReference type="Proteomes" id="UP001142648"/>
    </source>
</evidence>
<protein>
    <recommendedName>
        <fullName evidence="2">Ubiquinol-cytochrome c chaperone domain-containing protein</fullName>
    </recommendedName>
</protein>
<evidence type="ECO:0000256" key="1">
    <source>
        <dbReference type="ARBA" id="ARBA00006436"/>
    </source>
</evidence>
<dbReference type="InterPro" id="IPR021150">
    <property type="entry name" value="Ubiq_cyt_c_chap"/>
</dbReference>
<dbReference type="EMBL" id="JAOAMV010000001">
    <property type="protein sequence ID" value="MCT2557401.1"/>
    <property type="molecule type" value="Genomic_DNA"/>
</dbReference>
<comment type="caution">
    <text evidence="3">The sequence shown here is derived from an EMBL/GenBank/DDBJ whole genome shotgun (WGS) entry which is preliminary data.</text>
</comment>